<evidence type="ECO:0000256" key="3">
    <source>
        <dbReference type="ARBA" id="ARBA00022801"/>
    </source>
</evidence>
<dbReference type="SUPFAM" id="SSF48317">
    <property type="entry name" value="Acid phosphatase/Vanadium-dependent haloperoxidase"/>
    <property type="match status" value="1"/>
</dbReference>
<evidence type="ECO:0000313" key="10">
    <source>
        <dbReference type="EMBL" id="KCV70740.1"/>
    </source>
</evidence>
<evidence type="ECO:0000256" key="7">
    <source>
        <dbReference type="ARBA" id="ARBA00038324"/>
    </source>
</evidence>
<keyword evidence="6 8" id="KW-0472">Membrane</keyword>
<keyword evidence="5 8" id="KW-1133">Transmembrane helix</keyword>
<dbReference type="AlphaFoldDB" id="A0A058Z8Y9"/>
<evidence type="ECO:0000256" key="5">
    <source>
        <dbReference type="ARBA" id="ARBA00022989"/>
    </source>
</evidence>
<dbReference type="Proteomes" id="UP000030693">
    <property type="component" value="Unassembled WGS sequence"/>
</dbReference>
<evidence type="ECO:0000256" key="2">
    <source>
        <dbReference type="ARBA" id="ARBA00022692"/>
    </source>
</evidence>
<dbReference type="OrthoDB" id="301434at2759"/>
<dbReference type="PANTHER" id="PTHR14969:SF28">
    <property type="entry name" value="DIHYDROSPHINGOSINE 1-PHOSPHATE PHOSPHATASE LCB3-RELATED"/>
    <property type="match status" value="1"/>
</dbReference>
<dbReference type="SMART" id="SM00014">
    <property type="entry name" value="acidPPc"/>
    <property type="match status" value="1"/>
</dbReference>
<keyword evidence="2 8" id="KW-0812">Transmembrane</keyword>
<keyword evidence="3" id="KW-0378">Hydrolase</keyword>
<feature type="transmembrane region" description="Helical" evidence="8">
    <location>
        <begin position="115"/>
        <end position="135"/>
    </location>
</feature>
<evidence type="ECO:0000256" key="1">
    <source>
        <dbReference type="ARBA" id="ARBA00004477"/>
    </source>
</evidence>
<dbReference type="GO" id="GO:0005789">
    <property type="term" value="C:endoplasmic reticulum membrane"/>
    <property type="evidence" value="ECO:0007669"/>
    <property type="project" value="UniProtKB-SubCell"/>
</dbReference>
<feature type="transmembrane region" description="Helical" evidence="8">
    <location>
        <begin position="251"/>
        <end position="269"/>
    </location>
</feature>
<dbReference type="RefSeq" id="XP_009495256.1">
    <property type="nucleotide sequence ID" value="XM_009496981.1"/>
</dbReference>
<feature type="transmembrane region" description="Helical" evidence="8">
    <location>
        <begin position="84"/>
        <end position="103"/>
    </location>
</feature>
<name>A0A058Z8Y9_FONAL</name>
<dbReference type="Pfam" id="PF01569">
    <property type="entry name" value="PAP2"/>
    <property type="match status" value="1"/>
</dbReference>
<proteinExistence type="inferred from homology"/>
<evidence type="ECO:0000259" key="9">
    <source>
        <dbReference type="SMART" id="SM00014"/>
    </source>
</evidence>
<dbReference type="STRING" id="691883.A0A058Z8Y9"/>
<sequence>MLMCVDIYVCNFIKDILCLPRPISPPVVRLDSGQGYSREYGFPSAHSINALNMPLYAVLYWVAHASLSIDGSGEYSLSAGVDSLGWLPVGLATLASLTFTLTIGASRIYTGMHSLTDVAGGLILGMVISYFWQFAYPAVDAFVFSAAGPAVFLLVAIALAGMHPNPIDPTPSFADTVSFLFTVVGVNAGSHMYHNLAQVPGSVLAGERDVLLSFLAHRHSSHPLSWMASALAGMWPGTVPFSMEYHGLMKALLRVIYGLAVVFISRALAREGSKILLRLVYRSLGLPDDSRQTDTSQDKGKVPSVVRATAAAGSVSFYKISRLGVDSVSRAFAYTVMGWFITCFIPASFPYIGL</sequence>
<evidence type="ECO:0000256" key="8">
    <source>
        <dbReference type="SAM" id="Phobius"/>
    </source>
</evidence>
<evidence type="ECO:0000256" key="4">
    <source>
        <dbReference type="ARBA" id="ARBA00022824"/>
    </source>
</evidence>
<feature type="transmembrane region" description="Helical" evidence="8">
    <location>
        <begin position="141"/>
        <end position="161"/>
    </location>
</feature>
<dbReference type="eggNOG" id="KOG2822">
    <property type="taxonomic scope" value="Eukaryota"/>
</dbReference>
<dbReference type="InterPro" id="IPR036938">
    <property type="entry name" value="PAP2/HPO_sf"/>
</dbReference>
<dbReference type="Gene3D" id="1.20.144.10">
    <property type="entry name" value="Phosphatidic acid phosphatase type 2/haloperoxidase"/>
    <property type="match status" value="1"/>
</dbReference>
<reference evidence="10" key="1">
    <citation type="submission" date="2013-04" db="EMBL/GenBank/DDBJ databases">
        <title>The Genome Sequence of Fonticula alba ATCC 38817.</title>
        <authorList>
            <consortium name="The Broad Institute Genomics Platform"/>
            <person name="Russ C."/>
            <person name="Cuomo C."/>
            <person name="Burger G."/>
            <person name="Gray M.W."/>
            <person name="Holland P.W.H."/>
            <person name="King N."/>
            <person name="Lang F.B.F."/>
            <person name="Roger A.J."/>
            <person name="Ruiz-Trillo I."/>
            <person name="Brown M."/>
            <person name="Walker B."/>
            <person name="Young S."/>
            <person name="Zeng Q."/>
            <person name="Gargeya S."/>
            <person name="Fitzgerald M."/>
            <person name="Haas B."/>
            <person name="Abouelleil A."/>
            <person name="Allen A.W."/>
            <person name="Alvarado L."/>
            <person name="Arachchi H.M."/>
            <person name="Berlin A.M."/>
            <person name="Chapman S.B."/>
            <person name="Gainer-Dewar J."/>
            <person name="Goldberg J."/>
            <person name="Griggs A."/>
            <person name="Gujja S."/>
            <person name="Hansen M."/>
            <person name="Howarth C."/>
            <person name="Imamovic A."/>
            <person name="Ireland A."/>
            <person name="Larimer J."/>
            <person name="McCowan C."/>
            <person name="Murphy C."/>
            <person name="Pearson M."/>
            <person name="Poon T.W."/>
            <person name="Priest M."/>
            <person name="Roberts A."/>
            <person name="Saif S."/>
            <person name="Shea T."/>
            <person name="Sisk P."/>
            <person name="Sykes S."/>
            <person name="Wortman J."/>
            <person name="Nusbaum C."/>
            <person name="Birren B."/>
        </authorList>
    </citation>
    <scope>NUCLEOTIDE SEQUENCE [LARGE SCALE GENOMIC DNA]</scope>
    <source>
        <strain evidence="10">ATCC 38817</strain>
    </source>
</reference>
<dbReference type="GO" id="GO:0042392">
    <property type="term" value="F:sphingosine-1-phosphate phosphatase activity"/>
    <property type="evidence" value="ECO:0007669"/>
    <property type="project" value="TreeGrafter"/>
</dbReference>
<evidence type="ECO:0000313" key="11">
    <source>
        <dbReference type="Proteomes" id="UP000030693"/>
    </source>
</evidence>
<keyword evidence="4" id="KW-0256">Endoplasmic reticulum</keyword>
<dbReference type="InterPro" id="IPR000326">
    <property type="entry name" value="PAP2/HPO"/>
</dbReference>
<comment type="similarity">
    <text evidence="7">Belongs to the type 2 lipid phosphate phosphatase family.</text>
</comment>
<dbReference type="EMBL" id="KB932204">
    <property type="protein sequence ID" value="KCV70740.1"/>
    <property type="molecule type" value="Genomic_DNA"/>
</dbReference>
<comment type="subcellular location">
    <subcellularLocation>
        <location evidence="1">Endoplasmic reticulum membrane</location>
        <topology evidence="1">Multi-pass membrane protein</topology>
    </subcellularLocation>
</comment>
<protein>
    <recommendedName>
        <fullName evidence="9">Phosphatidic acid phosphatase type 2/haloperoxidase domain-containing protein</fullName>
    </recommendedName>
</protein>
<feature type="domain" description="Phosphatidic acid phosphatase type 2/haloperoxidase" evidence="9">
    <location>
        <begin position="1"/>
        <end position="133"/>
    </location>
</feature>
<dbReference type="PANTHER" id="PTHR14969">
    <property type="entry name" value="SPHINGOSINE-1-PHOSPHATE PHOSPHOHYDROLASE"/>
    <property type="match status" value="1"/>
</dbReference>
<feature type="transmembrane region" description="Helical" evidence="8">
    <location>
        <begin position="331"/>
        <end position="352"/>
    </location>
</feature>
<keyword evidence="11" id="KW-1185">Reference proteome</keyword>
<evidence type="ECO:0000256" key="6">
    <source>
        <dbReference type="ARBA" id="ARBA00023136"/>
    </source>
</evidence>
<organism evidence="10">
    <name type="scientific">Fonticula alba</name>
    <name type="common">Slime mold</name>
    <dbReference type="NCBI Taxonomy" id="691883"/>
    <lineage>
        <taxon>Eukaryota</taxon>
        <taxon>Rotosphaerida</taxon>
        <taxon>Fonticulaceae</taxon>
        <taxon>Fonticula</taxon>
    </lineage>
</organism>
<gene>
    <name evidence="10" type="ORF">H696_03091</name>
</gene>
<accession>A0A058Z8Y9</accession>
<dbReference type="GeneID" id="20527816"/>